<dbReference type="Proteomes" id="UP000178121">
    <property type="component" value="Unassembled WGS sequence"/>
</dbReference>
<gene>
    <name evidence="1" type="ORF">A2849_02035</name>
</gene>
<evidence type="ECO:0000313" key="1">
    <source>
        <dbReference type="EMBL" id="OHA20303.1"/>
    </source>
</evidence>
<dbReference type="EMBL" id="MHRI01000031">
    <property type="protein sequence ID" value="OHA20303.1"/>
    <property type="molecule type" value="Genomic_DNA"/>
</dbReference>
<accession>A0A1G2M8Z8</accession>
<comment type="caution">
    <text evidence="1">The sequence shown here is derived from an EMBL/GenBank/DDBJ whole genome shotgun (WGS) entry which is preliminary data.</text>
</comment>
<dbReference type="AlphaFoldDB" id="A0A1G2M8Z8"/>
<organism evidence="1 2">
    <name type="scientific">Candidatus Taylorbacteria bacterium RIFCSPHIGHO2_01_FULL_51_15</name>
    <dbReference type="NCBI Taxonomy" id="1802304"/>
    <lineage>
        <taxon>Bacteria</taxon>
        <taxon>Candidatus Tayloriibacteriota</taxon>
    </lineage>
</organism>
<evidence type="ECO:0000313" key="2">
    <source>
        <dbReference type="Proteomes" id="UP000178121"/>
    </source>
</evidence>
<proteinExistence type="predicted"/>
<reference evidence="1 2" key="1">
    <citation type="journal article" date="2016" name="Nat. Commun.">
        <title>Thousands of microbial genomes shed light on interconnected biogeochemical processes in an aquifer system.</title>
        <authorList>
            <person name="Anantharaman K."/>
            <person name="Brown C.T."/>
            <person name="Hug L.A."/>
            <person name="Sharon I."/>
            <person name="Castelle C.J."/>
            <person name="Probst A.J."/>
            <person name="Thomas B.C."/>
            <person name="Singh A."/>
            <person name="Wilkins M.J."/>
            <person name="Karaoz U."/>
            <person name="Brodie E.L."/>
            <person name="Williams K.H."/>
            <person name="Hubbard S.S."/>
            <person name="Banfield J.F."/>
        </authorList>
    </citation>
    <scope>NUCLEOTIDE SEQUENCE [LARGE SCALE GENOMIC DNA]</scope>
</reference>
<protein>
    <submittedName>
        <fullName evidence="1">Uncharacterized protein</fullName>
    </submittedName>
</protein>
<name>A0A1G2M8Z8_9BACT</name>
<sequence length="102" mass="11673">MLLLSTLIRDVEREKRKRLCVFISEPRSYYSPILRGLPREKNERSEFRQYLGVPEGLYSLQAASVIVLSLASNVTSRIVLELRASNDANQDSRYSCHTLGLD</sequence>